<dbReference type="InterPro" id="IPR021036">
    <property type="entry name" value="Ribosomal_mS45"/>
</dbReference>
<dbReference type="EMBL" id="KE148156">
    <property type="protein sequence ID" value="EPE05530.1"/>
    <property type="molecule type" value="Genomic_DNA"/>
</dbReference>
<dbReference type="AlphaFoldDB" id="S3CXE9"/>
<gene>
    <name evidence="3" type="ORF">F503_02269</name>
</gene>
<dbReference type="GO" id="GO:0032543">
    <property type="term" value="P:mitochondrial translation"/>
    <property type="evidence" value="ECO:0007669"/>
    <property type="project" value="TreeGrafter"/>
</dbReference>
<proteinExistence type="predicted"/>
<name>S3CXE9_OPHP1</name>
<feature type="coiled-coil region" evidence="1">
    <location>
        <begin position="302"/>
        <end position="330"/>
    </location>
</feature>
<evidence type="ECO:0008006" key="5">
    <source>
        <dbReference type="Google" id="ProtNLM"/>
    </source>
</evidence>
<evidence type="ECO:0000256" key="2">
    <source>
        <dbReference type="SAM" id="MobiDB-lite"/>
    </source>
</evidence>
<evidence type="ECO:0000313" key="4">
    <source>
        <dbReference type="Proteomes" id="UP000016923"/>
    </source>
</evidence>
<dbReference type="STRING" id="1262450.S3CXE9"/>
<dbReference type="GO" id="GO:0003735">
    <property type="term" value="F:structural constituent of ribosome"/>
    <property type="evidence" value="ECO:0007669"/>
    <property type="project" value="TreeGrafter"/>
</dbReference>
<feature type="region of interest" description="Disordered" evidence="2">
    <location>
        <begin position="44"/>
        <end position="102"/>
    </location>
</feature>
<protein>
    <recommendedName>
        <fullName evidence="5">37s ribosomal protein mitochondrial</fullName>
    </recommendedName>
</protein>
<dbReference type="HOGENOM" id="CLU_049223_1_0_1"/>
<keyword evidence="1" id="KW-0175">Coiled coil</keyword>
<organism evidence="3 4">
    <name type="scientific">Ophiostoma piceae (strain UAMH 11346)</name>
    <name type="common">Sap stain fungus</name>
    <dbReference type="NCBI Taxonomy" id="1262450"/>
    <lineage>
        <taxon>Eukaryota</taxon>
        <taxon>Fungi</taxon>
        <taxon>Dikarya</taxon>
        <taxon>Ascomycota</taxon>
        <taxon>Pezizomycotina</taxon>
        <taxon>Sordariomycetes</taxon>
        <taxon>Sordariomycetidae</taxon>
        <taxon>Ophiostomatales</taxon>
        <taxon>Ophiostomataceae</taxon>
        <taxon>Ophiostoma</taxon>
    </lineage>
</organism>
<dbReference type="VEuPathDB" id="FungiDB:F503_02269"/>
<dbReference type="GO" id="GO:0005763">
    <property type="term" value="C:mitochondrial small ribosomal subunit"/>
    <property type="evidence" value="ECO:0007669"/>
    <property type="project" value="TreeGrafter"/>
</dbReference>
<reference evidence="3 4" key="1">
    <citation type="journal article" date="2013" name="BMC Genomics">
        <title>The genome and transcriptome of the pine saprophyte Ophiostoma piceae, and a comparison with the bark beetle-associated pine pathogen Grosmannia clavigera.</title>
        <authorList>
            <person name="Haridas S."/>
            <person name="Wang Y."/>
            <person name="Lim L."/>
            <person name="Massoumi Alamouti S."/>
            <person name="Jackman S."/>
            <person name="Docking R."/>
            <person name="Robertson G."/>
            <person name="Birol I."/>
            <person name="Bohlmann J."/>
            <person name="Breuil C."/>
        </authorList>
    </citation>
    <scope>NUCLEOTIDE SEQUENCE [LARGE SCALE GENOMIC DNA]</scope>
    <source>
        <strain evidence="3 4">UAMH 11346</strain>
    </source>
</reference>
<dbReference type="OMA" id="KGTGWRY"/>
<dbReference type="PANTHER" id="PTHR28158:SF1">
    <property type="entry name" value="SMALL RIBOSOMAL SUBUNIT PROTEIN MS45"/>
    <property type="match status" value="1"/>
</dbReference>
<dbReference type="Proteomes" id="UP000016923">
    <property type="component" value="Unassembled WGS sequence"/>
</dbReference>
<feature type="compositionally biased region" description="Low complexity" evidence="2">
    <location>
        <begin position="44"/>
        <end position="71"/>
    </location>
</feature>
<keyword evidence="4" id="KW-1185">Reference proteome</keyword>
<feature type="compositionally biased region" description="Low complexity" evidence="2">
    <location>
        <begin position="79"/>
        <end position="100"/>
    </location>
</feature>
<dbReference type="PANTHER" id="PTHR28158">
    <property type="entry name" value="37S RIBOSOMAL PROTEIN S35, MITOCHONDRIAL"/>
    <property type="match status" value="1"/>
</dbReference>
<evidence type="ECO:0000313" key="3">
    <source>
        <dbReference type="EMBL" id="EPE05530.1"/>
    </source>
</evidence>
<dbReference type="Pfam" id="PF12298">
    <property type="entry name" value="Bot1p"/>
    <property type="match status" value="1"/>
</dbReference>
<dbReference type="eggNOG" id="ENOG502QVMS">
    <property type="taxonomic scope" value="Eukaryota"/>
</dbReference>
<dbReference type="OrthoDB" id="10052321at2759"/>
<sequence length="383" mass="42058">MPAAPSRAALAAVAGPSSASSMAGLTSSFGSLQLARNARSFSSTHISSSSLPSPSSSSLTTSSRQQSTLTSCCRRPILPSSAPSPSRPAQAQAASFSTSSPMNRNLKRIKMRAFFKTAGKQLKRFDPAAPLRSGDGFAKFPYNPSFKAQSVLSDETRLRIWQRVVQNGEPVKAVAADYDIDMRRVAACVRLKELERSWILQGKPLAMPYANAIRKMIATVPLEAHENGTPFEPTNEISVHPYTQQQLFLPVSESRHFTREDAAKAFHTTMLSADKRMPIPQLVNIEKNAETSGGGKKYDRAAQIFREEVAQEQRDLAKREQEAVAAEEARTAKIDTTRFQYRIRDYNSEQVGKTGRTGAVGWRYGAPHNDRKRGLLKIPSSIG</sequence>
<evidence type="ECO:0000256" key="1">
    <source>
        <dbReference type="SAM" id="Coils"/>
    </source>
</evidence>
<accession>S3CXE9</accession>